<gene>
    <name evidence="3" type="ORF">IFM89_006251</name>
</gene>
<reference evidence="3 4" key="1">
    <citation type="submission" date="2020-10" db="EMBL/GenBank/DDBJ databases">
        <title>The Coptis chinensis genome and diversification of protoberbering-type alkaloids.</title>
        <authorList>
            <person name="Wang B."/>
            <person name="Shu S."/>
            <person name="Song C."/>
            <person name="Liu Y."/>
        </authorList>
    </citation>
    <scope>NUCLEOTIDE SEQUENCE [LARGE SCALE GENOMIC DNA]</scope>
    <source>
        <strain evidence="3">HL-2020</strain>
        <tissue evidence="3">Leaf</tissue>
    </source>
</reference>
<dbReference type="InterPro" id="IPR025558">
    <property type="entry name" value="DUF4283"/>
</dbReference>
<feature type="domain" description="DUF4283" evidence="2">
    <location>
        <begin position="84"/>
        <end position="166"/>
    </location>
</feature>
<dbReference type="PANTHER" id="PTHR31286">
    <property type="entry name" value="GLYCINE-RICH CELL WALL STRUCTURAL PROTEIN 1.8-LIKE"/>
    <property type="match status" value="1"/>
</dbReference>
<dbReference type="AlphaFoldDB" id="A0A835M954"/>
<dbReference type="EMBL" id="JADFTS010000001">
    <property type="protein sequence ID" value="KAF9623905.1"/>
    <property type="molecule type" value="Genomic_DNA"/>
</dbReference>
<dbReference type="PANTHER" id="PTHR31286:SF60">
    <property type="entry name" value="PROTEIN, PUTATIVE-RELATED"/>
    <property type="match status" value="1"/>
</dbReference>
<protein>
    <recommendedName>
        <fullName evidence="2">DUF4283 domain-containing protein</fullName>
    </recommendedName>
</protein>
<feature type="region of interest" description="Disordered" evidence="1">
    <location>
        <begin position="315"/>
        <end position="337"/>
    </location>
</feature>
<evidence type="ECO:0000313" key="4">
    <source>
        <dbReference type="Proteomes" id="UP000631114"/>
    </source>
</evidence>
<organism evidence="3 4">
    <name type="scientific">Coptis chinensis</name>
    <dbReference type="NCBI Taxonomy" id="261450"/>
    <lineage>
        <taxon>Eukaryota</taxon>
        <taxon>Viridiplantae</taxon>
        <taxon>Streptophyta</taxon>
        <taxon>Embryophyta</taxon>
        <taxon>Tracheophyta</taxon>
        <taxon>Spermatophyta</taxon>
        <taxon>Magnoliopsida</taxon>
        <taxon>Ranunculales</taxon>
        <taxon>Ranunculaceae</taxon>
        <taxon>Coptidoideae</taxon>
        <taxon>Coptis</taxon>
    </lineage>
</organism>
<sequence>MEKVASFCPWGFLNFEATQNQEQTTNIVQETEVVTQARPSRSYAAVLKPKYGRNVDTSSLPTPGRQGEFPTISLIEDEVDKGIEYCSQSLVGRLDMNKLDLDRIRVLVRVHWKPSGFVQVTPLGRAHVIFRFDKVEDFQKTWDQGSWIFDSQILRLVKWTPNFSTEKETQSHAGVWVRFPGLSLECWEVRNLLALGRALRRPIHVDETTAKREMGYYASVYVDLDLSKPVPDKIWVESKKHGVGFWQPVKLGKTPEFCNHCKGVGHSVARCKFLKSALEKDNALHKEKSTVVQNIDKETSIPNAVVDVDLTGMSKQQKKRWRRKNANGASSSGSKDNEVALNVEVGIEQAMEILDDTNSEAIPLENQGGKERDTEEIVIAIDLHSKDLVIEPNAEITSLTNELPYKELVAATSLEIAQDACEIRPEGRLEVVLHGNAETTQVVAVPEQENVVVDVSSSGGVQNSSAQGPEAETEISVGFTIVKKRRTKRLNGKGQCDGTVGNEGAAAQMPVGHWQWSESGHMERRVDQ</sequence>
<evidence type="ECO:0000313" key="3">
    <source>
        <dbReference type="EMBL" id="KAF9623905.1"/>
    </source>
</evidence>
<accession>A0A835M954</accession>
<name>A0A835M954_9MAGN</name>
<dbReference type="Pfam" id="PF14111">
    <property type="entry name" value="DUF4283"/>
    <property type="match status" value="1"/>
</dbReference>
<dbReference type="InterPro" id="IPR040256">
    <property type="entry name" value="At4g02000-like"/>
</dbReference>
<dbReference type="Proteomes" id="UP000631114">
    <property type="component" value="Unassembled WGS sequence"/>
</dbReference>
<comment type="caution">
    <text evidence="3">The sequence shown here is derived from an EMBL/GenBank/DDBJ whole genome shotgun (WGS) entry which is preliminary data.</text>
</comment>
<proteinExistence type="predicted"/>
<feature type="compositionally biased region" description="Basic residues" evidence="1">
    <location>
        <begin position="316"/>
        <end position="325"/>
    </location>
</feature>
<evidence type="ECO:0000259" key="2">
    <source>
        <dbReference type="Pfam" id="PF14111"/>
    </source>
</evidence>
<dbReference type="OrthoDB" id="851886at2759"/>
<evidence type="ECO:0000256" key="1">
    <source>
        <dbReference type="SAM" id="MobiDB-lite"/>
    </source>
</evidence>
<keyword evidence="4" id="KW-1185">Reference proteome</keyword>